<dbReference type="EMBL" id="NOWF01000003">
    <property type="protein sequence ID" value="OYD08548.1"/>
    <property type="molecule type" value="Genomic_DNA"/>
</dbReference>
<protein>
    <submittedName>
        <fullName evidence="1">Uncharacterized protein</fullName>
    </submittedName>
</protein>
<evidence type="ECO:0000313" key="1">
    <source>
        <dbReference type="EMBL" id="OYD08548.1"/>
    </source>
</evidence>
<dbReference type="OrthoDB" id="1801573at2"/>
<dbReference type="AlphaFoldDB" id="A0A235B8A6"/>
<comment type="caution">
    <text evidence="1">The sequence shown here is derived from an EMBL/GenBank/DDBJ whole genome shotgun (WGS) entry which is preliminary data.</text>
</comment>
<dbReference type="Proteomes" id="UP000215459">
    <property type="component" value="Unassembled WGS sequence"/>
</dbReference>
<name>A0A235B8A6_9BACL</name>
<sequence length="113" mass="12743">MSTKQRGYVPLTLDKQRRIHFGMNAFCALEEKGYDITALEQKGIKFSDIRAMLWAGLLHDKDFEDNPEWDEKAAGDLADKAENLQEVFKAVSRAVSLAFGQDPDTPKEQKPGN</sequence>
<keyword evidence="2" id="KW-1185">Reference proteome</keyword>
<evidence type="ECO:0000313" key="2">
    <source>
        <dbReference type="Proteomes" id="UP000215459"/>
    </source>
</evidence>
<reference evidence="1 2" key="1">
    <citation type="submission" date="2017-07" db="EMBL/GenBank/DDBJ databases">
        <title>The genome sequence of Paludifilum halophilum highlights mechanisms for microbial adaptation to high salt environemnts.</title>
        <authorList>
            <person name="Belbahri L."/>
        </authorList>
    </citation>
    <scope>NUCLEOTIDE SEQUENCE [LARGE SCALE GENOMIC DNA]</scope>
    <source>
        <strain evidence="1 2">DSM 102817</strain>
    </source>
</reference>
<proteinExistence type="predicted"/>
<organism evidence="1 2">
    <name type="scientific">Paludifilum halophilum</name>
    <dbReference type="NCBI Taxonomy" id="1642702"/>
    <lineage>
        <taxon>Bacteria</taxon>
        <taxon>Bacillati</taxon>
        <taxon>Bacillota</taxon>
        <taxon>Bacilli</taxon>
        <taxon>Bacillales</taxon>
        <taxon>Thermoactinomycetaceae</taxon>
        <taxon>Paludifilum</taxon>
    </lineage>
</organism>
<dbReference type="RefSeq" id="WP_094263853.1">
    <property type="nucleotide sequence ID" value="NZ_NOWF01000003.1"/>
</dbReference>
<gene>
    <name evidence="1" type="ORF">CHM34_06895</name>
</gene>
<accession>A0A235B8A6</accession>